<evidence type="ECO:0000313" key="4">
    <source>
        <dbReference type="Proteomes" id="UP000002754"/>
    </source>
</evidence>
<dbReference type="EMBL" id="ALPT02000011">
    <property type="protein sequence ID" value="KGA98362.1"/>
    <property type="molecule type" value="Genomic_DNA"/>
</dbReference>
<dbReference type="InterPro" id="IPR011009">
    <property type="entry name" value="Kinase-like_dom_sf"/>
</dbReference>
<feature type="domain" description="Protein kinase" evidence="1">
    <location>
        <begin position="16"/>
        <end position="289"/>
    </location>
</feature>
<dbReference type="EMBL" id="JALP01000061">
    <property type="protein sequence ID" value="THG91608.1"/>
    <property type="molecule type" value="Genomic_DNA"/>
</dbReference>
<dbReference type="Proteomes" id="UP000002754">
    <property type="component" value="Unassembled WGS sequence"/>
</dbReference>
<keyword evidence="2" id="KW-0808">Transferase</keyword>
<reference evidence="2 4" key="1">
    <citation type="journal article" date="2014" name="Genome Announc.">
        <title>Draft Genome Sequence of Bacillus alcalophilus AV1934, a Classic Alkaliphile Isolated from Human Feces in 1934.</title>
        <authorList>
            <person name="Attie O."/>
            <person name="Jayaprakash A."/>
            <person name="Shah H."/>
            <person name="Paulsen I.T."/>
            <person name="Morino M."/>
            <person name="Takahashi Y."/>
            <person name="Narumi I."/>
            <person name="Sachidanandam R."/>
            <person name="Satoh K."/>
            <person name="Ito M."/>
            <person name="Krulwich T.A."/>
        </authorList>
    </citation>
    <scope>NUCLEOTIDE SEQUENCE [LARGE SCALE GENOMIC DNA]</scope>
    <source>
        <strain evidence="2 4">AV1934</strain>
    </source>
</reference>
<dbReference type="STRING" id="1218173.BALCAV_0204580"/>
<gene>
    <name evidence="3" type="ORF">AJ85_04150</name>
    <name evidence="2" type="ORF">BALCAV_0204580</name>
</gene>
<dbReference type="PROSITE" id="PS50011">
    <property type="entry name" value="PROTEIN_KINASE_DOM"/>
    <property type="match status" value="1"/>
</dbReference>
<reference evidence="3 5" key="2">
    <citation type="submission" date="2014-01" db="EMBL/GenBank/DDBJ databases">
        <title>Draft genome sequencing of Bacillus alcalophilus CGMCC 1.3604.</title>
        <authorList>
            <person name="Yang J."/>
            <person name="Diao L."/>
            <person name="Yang S."/>
        </authorList>
    </citation>
    <scope>NUCLEOTIDE SEQUENCE [LARGE SCALE GENOMIC DNA]</scope>
    <source>
        <strain evidence="3 5">CGMCC 1.3604</strain>
    </source>
</reference>
<dbReference type="AlphaFoldDB" id="A0A094YXV6"/>
<comment type="caution">
    <text evidence="2">The sequence shown here is derived from an EMBL/GenBank/DDBJ whole genome shotgun (WGS) entry which is preliminary data.</text>
</comment>
<dbReference type="RefSeq" id="WP_003323967.1">
    <property type="nucleotide sequence ID" value="NZ_ALPT02000011.1"/>
</dbReference>
<organism evidence="2 4">
    <name type="scientific">Alkalihalobacillus alcalophilus ATCC 27647 = CGMCC 1.3604</name>
    <dbReference type="NCBI Taxonomy" id="1218173"/>
    <lineage>
        <taxon>Bacteria</taxon>
        <taxon>Bacillati</taxon>
        <taxon>Bacillota</taxon>
        <taxon>Bacilli</taxon>
        <taxon>Bacillales</taxon>
        <taxon>Bacillaceae</taxon>
        <taxon>Alkalihalobacillus</taxon>
    </lineage>
</organism>
<accession>A0A094YXV6</accession>
<dbReference type="GO" id="GO:0005524">
    <property type="term" value="F:ATP binding"/>
    <property type="evidence" value="ECO:0007669"/>
    <property type="project" value="InterPro"/>
</dbReference>
<keyword evidence="2" id="KW-0723">Serine/threonine-protein kinase</keyword>
<keyword evidence="2" id="KW-0418">Kinase</keyword>
<dbReference type="InterPro" id="IPR000719">
    <property type="entry name" value="Prot_kinase_dom"/>
</dbReference>
<protein>
    <submittedName>
        <fullName evidence="2">Serine/threonine protein kinase</fullName>
    </submittedName>
</protein>
<dbReference type="OrthoDB" id="334783at2"/>
<dbReference type="SUPFAM" id="SSF56112">
    <property type="entry name" value="Protein kinase-like (PK-like)"/>
    <property type="match status" value="1"/>
</dbReference>
<dbReference type="Proteomes" id="UP000297014">
    <property type="component" value="Unassembled WGS sequence"/>
</dbReference>
<sequence>MNQVSLTMDGVEFHLKEDHDFSWITNYGEVFKVFDQQDSGNICFGVKKAGKKFFIKYAGANTLKFSDDIEEAIRKLKESVPIYETLKHSSLVRLIDSGEIGQGYALIFEWFEGEGLYPQGEFAKTEKYTHPDSPFYRFKQLPVSERIKVMSEIIQFHVHVEEKGYVAIDFYDGSLMYDFQQEQLKICDIDYYQQKPFINHLGRLWGSSRFMSPEEFQLGSEIDGRTNVYNIGAMAFCLLGGELDRSFVKWEASKSLFEVMKKAVEKDRQNRFESLKQLADKWEAVLHHD</sequence>
<dbReference type="Gene3D" id="1.10.510.10">
    <property type="entry name" value="Transferase(Phosphotransferase) domain 1"/>
    <property type="match status" value="1"/>
</dbReference>
<keyword evidence="4" id="KW-1185">Reference proteome</keyword>
<dbReference type="GO" id="GO:0004674">
    <property type="term" value="F:protein serine/threonine kinase activity"/>
    <property type="evidence" value="ECO:0007669"/>
    <property type="project" value="UniProtKB-KW"/>
</dbReference>
<proteinExistence type="predicted"/>
<dbReference type="eggNOG" id="COG0515">
    <property type="taxonomic scope" value="Bacteria"/>
</dbReference>
<evidence type="ECO:0000313" key="3">
    <source>
        <dbReference type="EMBL" id="THG91608.1"/>
    </source>
</evidence>
<evidence type="ECO:0000313" key="5">
    <source>
        <dbReference type="Proteomes" id="UP000297014"/>
    </source>
</evidence>
<evidence type="ECO:0000259" key="1">
    <source>
        <dbReference type="PROSITE" id="PS50011"/>
    </source>
</evidence>
<evidence type="ECO:0000313" key="2">
    <source>
        <dbReference type="EMBL" id="KGA98362.1"/>
    </source>
</evidence>
<name>A0A094YXV6_ALKAL</name>